<dbReference type="EMBL" id="AACGFG010000010">
    <property type="protein sequence ID" value="EAK4358701.1"/>
    <property type="molecule type" value="Genomic_DNA"/>
</dbReference>
<proteinExistence type="predicted"/>
<evidence type="ECO:0000256" key="1">
    <source>
        <dbReference type="ARBA" id="ARBA00022801"/>
    </source>
</evidence>
<keyword evidence="1 2" id="KW-0378">Hydrolase</keyword>
<accession>A0A381CHB4</accession>
<dbReference type="InterPro" id="IPR000073">
    <property type="entry name" value="AB_hydrolase_1"/>
</dbReference>
<dbReference type="InterPro" id="IPR029058">
    <property type="entry name" value="AB_hydrolase_fold"/>
</dbReference>
<dbReference type="InterPro" id="IPR050266">
    <property type="entry name" value="AB_hydrolase_sf"/>
</dbReference>
<evidence type="ECO:0000313" key="3">
    <source>
        <dbReference type="Proteomes" id="UP000365807"/>
    </source>
</evidence>
<evidence type="ECO:0000313" key="2">
    <source>
        <dbReference type="EMBL" id="EAK4358701.1"/>
    </source>
</evidence>
<dbReference type="RefSeq" id="WP_002780330.1">
    <property type="nucleotide sequence ID" value="NZ_AANHVQ020000006.1"/>
</dbReference>
<dbReference type="Pfam" id="PF00561">
    <property type="entry name" value="Abhydrolase_1"/>
    <property type="match status" value="1"/>
</dbReference>
<sequence>MALVNVIYNNDTYELSYEILNQDKKKSLLILHGWGANKELMKQAFSKNLNDFCQIYLDLPGFGNSSAPKSLYSQDYVNIIKEFLKEKKLDIDIFLGHSFGGKIAALLVLDFQKAQLVLLSNSGILAKKSFKVRFKIMLFKFLKKLGLGRFYRYFASKDGANLNPLMYQTFKNVVDEDLSQTFAKIDNKSLIFWGIDDKATPLKSGEAMHKLIKNSEFYPLEGDHFFFLKHSLFIANKIKENQC</sequence>
<dbReference type="OrthoDB" id="9808398at2"/>
<dbReference type="GO" id="GO:0016787">
    <property type="term" value="F:hydrolase activity"/>
    <property type="evidence" value="ECO:0007669"/>
    <property type="project" value="UniProtKB-KW"/>
</dbReference>
<dbReference type="PANTHER" id="PTHR43798:SF31">
    <property type="entry name" value="AB HYDROLASE SUPERFAMILY PROTEIN YCLE"/>
    <property type="match status" value="1"/>
</dbReference>
<gene>
    <name evidence="2" type="ORF">C6T04_07255</name>
</gene>
<dbReference type="KEGG" id="ccof:VC76_03865"/>
<dbReference type="SUPFAM" id="SSF53474">
    <property type="entry name" value="alpha/beta-Hydrolases"/>
    <property type="match status" value="1"/>
</dbReference>
<dbReference type="Gene3D" id="3.40.50.1820">
    <property type="entry name" value="alpha/beta hydrolase"/>
    <property type="match status" value="1"/>
</dbReference>
<reference evidence="2 3" key="1">
    <citation type="submission" date="2018-06" db="EMBL/GenBank/DDBJ databases">
        <authorList>
            <consortium name="NARMS: The National Antimicrobial Resistance Monitoring System"/>
        </authorList>
    </citation>
    <scope>NUCLEOTIDE SEQUENCE [LARGE SCALE GENOMIC DNA]</scope>
    <source>
        <strain evidence="2 3">FSIS11807978</strain>
    </source>
</reference>
<dbReference type="GeneID" id="66544246"/>
<dbReference type="GO" id="GO:0016020">
    <property type="term" value="C:membrane"/>
    <property type="evidence" value="ECO:0007669"/>
    <property type="project" value="TreeGrafter"/>
</dbReference>
<dbReference type="PANTHER" id="PTHR43798">
    <property type="entry name" value="MONOACYLGLYCEROL LIPASE"/>
    <property type="match status" value="1"/>
</dbReference>
<organism evidence="2 3">
    <name type="scientific">Campylobacter coli</name>
    <dbReference type="NCBI Taxonomy" id="195"/>
    <lineage>
        <taxon>Bacteria</taxon>
        <taxon>Pseudomonadati</taxon>
        <taxon>Campylobacterota</taxon>
        <taxon>Epsilonproteobacteria</taxon>
        <taxon>Campylobacterales</taxon>
        <taxon>Campylobacteraceae</taxon>
        <taxon>Campylobacter</taxon>
    </lineage>
</organism>
<protein>
    <submittedName>
        <fullName evidence="2">Alpha/beta hydrolase</fullName>
    </submittedName>
</protein>
<dbReference type="Proteomes" id="UP000365807">
    <property type="component" value="Unassembled WGS sequence"/>
</dbReference>
<comment type="caution">
    <text evidence="2">The sequence shown here is derived from an EMBL/GenBank/DDBJ whole genome shotgun (WGS) entry which is preliminary data.</text>
</comment>
<dbReference type="STRING" id="195.ATE51_02052"/>
<dbReference type="AlphaFoldDB" id="A0A381CHB4"/>
<name>A0A381CHB4_CAMCO</name>